<dbReference type="GO" id="GO:0046872">
    <property type="term" value="F:metal ion binding"/>
    <property type="evidence" value="ECO:0007669"/>
    <property type="project" value="InterPro"/>
</dbReference>
<protein>
    <submittedName>
        <fullName evidence="8">Insulinase family protein</fullName>
    </submittedName>
</protein>
<accession>A0AAE3M2F8</accession>
<dbReference type="InterPro" id="IPR050626">
    <property type="entry name" value="Peptidase_M16"/>
</dbReference>
<dbReference type="Gene3D" id="3.30.830.10">
    <property type="entry name" value="Metalloenzyme, LuxS/M16 peptidase-like"/>
    <property type="match status" value="2"/>
</dbReference>
<comment type="similarity">
    <text evidence="1">Belongs to the peptidase M16 family.</text>
</comment>
<evidence type="ECO:0000256" key="5">
    <source>
        <dbReference type="ARBA" id="ARBA00023049"/>
    </source>
</evidence>
<dbReference type="InterPro" id="IPR011765">
    <property type="entry name" value="Pept_M16_N"/>
</dbReference>
<evidence type="ECO:0000256" key="1">
    <source>
        <dbReference type="ARBA" id="ARBA00007261"/>
    </source>
</evidence>
<dbReference type="AlphaFoldDB" id="A0AAE3M2F8"/>
<dbReference type="GO" id="GO:0008237">
    <property type="term" value="F:metallopeptidase activity"/>
    <property type="evidence" value="ECO:0007669"/>
    <property type="project" value="UniProtKB-KW"/>
</dbReference>
<evidence type="ECO:0000256" key="4">
    <source>
        <dbReference type="ARBA" id="ARBA00022833"/>
    </source>
</evidence>
<dbReference type="GO" id="GO:0006508">
    <property type="term" value="P:proteolysis"/>
    <property type="evidence" value="ECO:0007669"/>
    <property type="project" value="UniProtKB-KW"/>
</dbReference>
<dbReference type="Pfam" id="PF05193">
    <property type="entry name" value="Peptidase_M16_C"/>
    <property type="match status" value="1"/>
</dbReference>
<dbReference type="RefSeq" id="WP_301189465.1">
    <property type="nucleotide sequence ID" value="NZ_JAPDPJ010000007.1"/>
</dbReference>
<keyword evidence="5" id="KW-0482">Metalloprotease</keyword>
<keyword evidence="3" id="KW-0378">Hydrolase</keyword>
<feature type="domain" description="Peptidase M16 C-terminal" evidence="7">
    <location>
        <begin position="168"/>
        <end position="344"/>
    </location>
</feature>
<keyword evidence="9" id="KW-1185">Reference proteome</keyword>
<evidence type="ECO:0000256" key="2">
    <source>
        <dbReference type="ARBA" id="ARBA00022670"/>
    </source>
</evidence>
<dbReference type="InterPro" id="IPR007863">
    <property type="entry name" value="Peptidase_M16_C"/>
</dbReference>
<sequence length="418" mass="48248">MIEIKKYKLDNGLRLIVHQDKTTPLAAINVLYDVGAKDEDESKTGFAHLFEHLMFGGSKNIHSYDEPLQKVGGDNNVWTSNDLTNYYITLPAANLETGLWLESDRMLELDFSQESLDIQKKVVVEEYKQRYLNQPYGDVPLLLRPLAYKVHPYKWPTIGADIKHIEDANLEDVKNFFYSHYAPNNAIISITGNVDPDETFELVKKWFDDIPYRDVIQRQLPEEPVQDEMRELTVERDVPSDMFQMVFHMCGRKDDDYYAMDLLSDVLSNGSSSRLYQRLVKQKKCFTDVHAYISGDIENGLFTFAGNVSDDVLIYDAEKAIWEEIEEIKATIVDEYELQKVKNKVESTLTFSEINFLNKAMNLAQFELLGEAEDINKEVDRYQKVTAQEINACANKILEERNCSKLYYLSTAKKGKIC</sequence>
<name>A0AAE3M2F8_9BACT</name>
<keyword evidence="4" id="KW-0862">Zinc</keyword>
<dbReference type="Pfam" id="PF00675">
    <property type="entry name" value="Peptidase_M16"/>
    <property type="match status" value="1"/>
</dbReference>
<dbReference type="SUPFAM" id="SSF63411">
    <property type="entry name" value="LuxS/MPP-like metallohydrolase"/>
    <property type="match status" value="2"/>
</dbReference>
<keyword evidence="2" id="KW-0645">Protease</keyword>
<feature type="domain" description="Peptidase M16 N-terminal" evidence="6">
    <location>
        <begin position="16"/>
        <end position="130"/>
    </location>
</feature>
<comment type="caution">
    <text evidence="8">The sequence shown here is derived from an EMBL/GenBank/DDBJ whole genome shotgun (WGS) entry which is preliminary data.</text>
</comment>
<gene>
    <name evidence="8" type="ORF">OM075_05415</name>
</gene>
<dbReference type="EMBL" id="JAPDPJ010000007">
    <property type="protein sequence ID" value="MCW3785894.1"/>
    <property type="molecule type" value="Genomic_DNA"/>
</dbReference>
<evidence type="ECO:0000256" key="3">
    <source>
        <dbReference type="ARBA" id="ARBA00022801"/>
    </source>
</evidence>
<dbReference type="Proteomes" id="UP001209229">
    <property type="component" value="Unassembled WGS sequence"/>
</dbReference>
<dbReference type="PANTHER" id="PTHR43690:SF17">
    <property type="entry name" value="PROTEIN YHJJ"/>
    <property type="match status" value="1"/>
</dbReference>
<dbReference type="PANTHER" id="PTHR43690">
    <property type="entry name" value="NARDILYSIN"/>
    <property type="match status" value="1"/>
</dbReference>
<dbReference type="InterPro" id="IPR011249">
    <property type="entry name" value="Metalloenz_LuxS/M16"/>
</dbReference>
<proteinExistence type="inferred from homology"/>
<organism evidence="8 9">
    <name type="scientific">Plebeiibacterium sediminum</name>
    <dbReference type="NCBI Taxonomy" id="2992112"/>
    <lineage>
        <taxon>Bacteria</taxon>
        <taxon>Pseudomonadati</taxon>
        <taxon>Bacteroidota</taxon>
        <taxon>Bacteroidia</taxon>
        <taxon>Marinilabiliales</taxon>
        <taxon>Marinilabiliaceae</taxon>
        <taxon>Plebeiibacterium</taxon>
    </lineage>
</organism>
<reference evidence="8" key="1">
    <citation type="submission" date="2022-10" db="EMBL/GenBank/DDBJ databases">
        <authorList>
            <person name="Yu W.X."/>
        </authorList>
    </citation>
    <scope>NUCLEOTIDE SEQUENCE</scope>
    <source>
        <strain evidence="8">AAT</strain>
    </source>
</reference>
<evidence type="ECO:0000259" key="6">
    <source>
        <dbReference type="Pfam" id="PF00675"/>
    </source>
</evidence>
<evidence type="ECO:0000313" key="8">
    <source>
        <dbReference type="EMBL" id="MCW3785894.1"/>
    </source>
</evidence>
<evidence type="ECO:0000313" key="9">
    <source>
        <dbReference type="Proteomes" id="UP001209229"/>
    </source>
</evidence>
<evidence type="ECO:0000259" key="7">
    <source>
        <dbReference type="Pfam" id="PF05193"/>
    </source>
</evidence>